<dbReference type="InterPro" id="IPR019458">
    <property type="entry name" value="Est1-like_N"/>
</dbReference>
<proteinExistence type="predicted"/>
<dbReference type="InterPro" id="IPR045153">
    <property type="entry name" value="Est1/Ebs1-like"/>
</dbReference>
<dbReference type="InterPro" id="IPR011990">
    <property type="entry name" value="TPR-like_helical_dom_sf"/>
</dbReference>
<dbReference type="Proteomes" id="UP000094385">
    <property type="component" value="Unassembled WGS sequence"/>
</dbReference>
<dbReference type="Gene3D" id="1.25.40.10">
    <property type="entry name" value="Tetratricopeptide repeat domain"/>
    <property type="match status" value="1"/>
</dbReference>
<feature type="region of interest" description="Disordered" evidence="2">
    <location>
        <begin position="768"/>
        <end position="888"/>
    </location>
</feature>
<organism evidence="5 6">
    <name type="scientific">Lipomyces starkeyi NRRL Y-11557</name>
    <dbReference type="NCBI Taxonomy" id="675824"/>
    <lineage>
        <taxon>Eukaryota</taxon>
        <taxon>Fungi</taxon>
        <taxon>Dikarya</taxon>
        <taxon>Ascomycota</taxon>
        <taxon>Saccharomycotina</taxon>
        <taxon>Lipomycetes</taxon>
        <taxon>Lipomycetales</taxon>
        <taxon>Lipomycetaceae</taxon>
        <taxon>Lipomyces</taxon>
    </lineage>
</organism>
<protein>
    <recommendedName>
        <fullName evidence="1">Nonsense-mediated mRNA decay factor</fullName>
    </recommendedName>
</protein>
<evidence type="ECO:0000256" key="2">
    <source>
        <dbReference type="SAM" id="MobiDB-lite"/>
    </source>
</evidence>
<dbReference type="Pfam" id="PF10374">
    <property type="entry name" value="EST1"/>
    <property type="match status" value="1"/>
</dbReference>
<feature type="domain" description="DNA/RNA-binding" evidence="3">
    <location>
        <begin position="188"/>
        <end position="466"/>
    </location>
</feature>
<keyword evidence="6" id="KW-1185">Reference proteome</keyword>
<dbReference type="SUPFAM" id="SSF48452">
    <property type="entry name" value="TPR-like"/>
    <property type="match status" value="1"/>
</dbReference>
<dbReference type="PANTHER" id="PTHR15696">
    <property type="entry name" value="SMG-7 SUPPRESSOR WITH MORPHOLOGICAL EFFECT ON GENITALIA PROTEIN 7"/>
    <property type="match status" value="1"/>
</dbReference>
<dbReference type="AlphaFoldDB" id="A0A1E3PVE3"/>
<evidence type="ECO:0000259" key="4">
    <source>
        <dbReference type="Pfam" id="PF10374"/>
    </source>
</evidence>
<gene>
    <name evidence="5" type="ORF">LIPSTDRAFT_6908</name>
</gene>
<dbReference type="InterPro" id="IPR018834">
    <property type="entry name" value="DNA/RNA-bd_Est1-type"/>
</dbReference>
<comment type="subcellular location">
    <subcellularLocation>
        <location evidence="1">Nucleus</location>
    </subcellularLocation>
</comment>
<dbReference type="Pfam" id="PF10373">
    <property type="entry name" value="EST1_DNA_bind"/>
    <property type="match status" value="1"/>
</dbReference>
<evidence type="ECO:0000259" key="3">
    <source>
        <dbReference type="Pfam" id="PF10373"/>
    </source>
</evidence>
<reference evidence="5 6" key="1">
    <citation type="journal article" date="2016" name="Proc. Natl. Acad. Sci. U.S.A.">
        <title>Comparative genomics of biotechnologically important yeasts.</title>
        <authorList>
            <person name="Riley R."/>
            <person name="Haridas S."/>
            <person name="Wolfe K.H."/>
            <person name="Lopes M.R."/>
            <person name="Hittinger C.T."/>
            <person name="Goeker M."/>
            <person name="Salamov A.A."/>
            <person name="Wisecaver J.H."/>
            <person name="Long T.M."/>
            <person name="Calvey C.H."/>
            <person name="Aerts A.L."/>
            <person name="Barry K.W."/>
            <person name="Choi C."/>
            <person name="Clum A."/>
            <person name="Coughlan A.Y."/>
            <person name="Deshpande S."/>
            <person name="Douglass A.P."/>
            <person name="Hanson S.J."/>
            <person name="Klenk H.-P."/>
            <person name="LaButti K.M."/>
            <person name="Lapidus A."/>
            <person name="Lindquist E.A."/>
            <person name="Lipzen A.M."/>
            <person name="Meier-Kolthoff J.P."/>
            <person name="Ohm R.A."/>
            <person name="Otillar R.P."/>
            <person name="Pangilinan J.L."/>
            <person name="Peng Y."/>
            <person name="Rokas A."/>
            <person name="Rosa C.A."/>
            <person name="Scheuner C."/>
            <person name="Sibirny A.A."/>
            <person name="Slot J.C."/>
            <person name="Stielow J.B."/>
            <person name="Sun H."/>
            <person name="Kurtzman C.P."/>
            <person name="Blackwell M."/>
            <person name="Grigoriev I.V."/>
            <person name="Jeffries T.W."/>
        </authorList>
    </citation>
    <scope>NUCLEOTIDE SEQUENCE [LARGE SCALE GENOMIC DNA]</scope>
    <source>
        <strain evidence="5 6">NRRL Y-11557</strain>
    </source>
</reference>
<feature type="compositionally biased region" description="Polar residues" evidence="2">
    <location>
        <begin position="825"/>
        <end position="853"/>
    </location>
</feature>
<feature type="domain" description="Telomerase activating protein Est1-like N-terminal" evidence="4">
    <location>
        <begin position="58"/>
        <end position="176"/>
    </location>
</feature>
<evidence type="ECO:0000313" key="6">
    <source>
        <dbReference type="Proteomes" id="UP000094385"/>
    </source>
</evidence>
<feature type="compositionally biased region" description="Basic and acidic residues" evidence="2">
    <location>
        <begin position="861"/>
        <end position="876"/>
    </location>
</feature>
<dbReference type="GO" id="GO:0000184">
    <property type="term" value="P:nuclear-transcribed mRNA catabolic process, nonsense-mediated decay"/>
    <property type="evidence" value="ECO:0007669"/>
    <property type="project" value="UniProtKB-KW"/>
</dbReference>
<feature type="compositionally biased region" description="Low complexity" evidence="2">
    <location>
        <begin position="785"/>
        <end position="799"/>
    </location>
</feature>
<evidence type="ECO:0000313" key="5">
    <source>
        <dbReference type="EMBL" id="ODQ69248.1"/>
    </source>
</evidence>
<sequence>MSTKSLPTEIAALEKKLKILLKERPPYHKDVETLVTELRDAVESAILKDLLAAHAADLDSVLWIRVHHPVIEVYKKILHKIQPQIKAKPTEARKLQEFFVKYLKSSTQFYRSYIQHLVGQFGVRDIEPIILRFHMEVIRSPHAPKNPSDKFRVMVLRSCHRALVCLGDLSRYREMHSFDSIEKEWRPALNYYILAKQLYPSLGFPHNQIAVISIFEGSVLSSQYHFYRAMCVKEPFPTAAGNLSLGFKKFLNSPKIAKVDGPYKRDEVAVNQLLESFLIWHANAYKTGRAPEDDTLETHTLQRLRADIVDRKLTTDILTKMVVINICACYISKQDAARKELATRMLKFNVAMISCLLKVLNEELETVRSKEAPVDIQTEGVSAVARRVLYGLRIYSAWLMVNAKSMNVAEEVEQFPTLSVQIRDMWIDYADTLSSIAVLFGNLNLEKTDVLLKEDIDLIGCEPLKGGFHGIRAEAEELTFAEIEEVTSRLHPTEETLLRISDLLTDAVTLSNRDEIPLIFEEEKFTYYPPRLMSTPAGTEAVPPPEFSSQSFYSMNHSQLPKSQPQYTEPAIALGGKRSVAGSVGSEPSVSYMMNAMVDYLVQDDELESARNAKTAEPAGKKNLDEVVFSRSRRGKKEANDKTERSNIQIPDISSQKTTAFSPWNPLATSSQAQNMHLPSYSAPNPATFSPFSGDGFQSSPMPASSSFQFSNQGFDPFGSSIGIQPSLSASMFGRAPFPGSAFGGDVPKSFSIFPSSANELDPSFQALNVTSPLPEPPAKQLGNSRSSSSFDLSSGAPSATVQPGQIPFYPPQVRMHKSIGAMSKRTSISPIERASPSSPSRQEQTPPQQINSAGRWYSEPARRLDEKFNDIDNNKTDFVPIKSRPQR</sequence>
<accession>A0A1E3PVE3</accession>
<dbReference type="STRING" id="675824.A0A1E3PVE3"/>
<dbReference type="PANTHER" id="PTHR15696:SF36">
    <property type="entry name" value="NONSENSE-MEDIATED MRNA DECAY FACTOR"/>
    <property type="match status" value="1"/>
</dbReference>
<keyword evidence="1" id="KW-0866">Nonsense-mediated mRNA decay</keyword>
<dbReference type="GO" id="GO:0005634">
    <property type="term" value="C:nucleus"/>
    <property type="evidence" value="ECO:0007669"/>
    <property type="project" value="UniProtKB-SubCell"/>
</dbReference>
<dbReference type="EMBL" id="KV454304">
    <property type="protein sequence ID" value="ODQ69248.1"/>
    <property type="molecule type" value="Genomic_DNA"/>
</dbReference>
<dbReference type="OrthoDB" id="69928at2759"/>
<comment type="function">
    <text evidence="1">Plays a role in nonsense-mediated mRNA decay.</text>
</comment>
<keyword evidence="1" id="KW-0539">Nucleus</keyword>
<name>A0A1E3PVE3_LIPST</name>
<evidence type="ECO:0000256" key="1">
    <source>
        <dbReference type="RuleBase" id="RU369098"/>
    </source>
</evidence>